<dbReference type="SUPFAM" id="SSF52540">
    <property type="entry name" value="P-loop containing nucleoside triphosphate hydrolases"/>
    <property type="match status" value="1"/>
</dbReference>
<dbReference type="InterPro" id="IPR000863">
    <property type="entry name" value="Sulfotransferase_dom"/>
</dbReference>
<evidence type="ECO:0000313" key="5">
    <source>
        <dbReference type="Proteomes" id="UP001321473"/>
    </source>
</evidence>
<dbReference type="EMBL" id="JARKHS020027239">
    <property type="protein sequence ID" value="KAK8765574.1"/>
    <property type="molecule type" value="Genomic_DNA"/>
</dbReference>
<protein>
    <recommendedName>
        <fullName evidence="3">Sulfotransferase domain-containing protein</fullName>
    </recommendedName>
</protein>
<accession>A0AAQ4DSY4</accession>
<comment type="similarity">
    <text evidence="1">Belongs to the sulfotransferase 1 family.</text>
</comment>
<organism evidence="4 5">
    <name type="scientific">Amblyomma americanum</name>
    <name type="common">Lone star tick</name>
    <dbReference type="NCBI Taxonomy" id="6943"/>
    <lineage>
        <taxon>Eukaryota</taxon>
        <taxon>Metazoa</taxon>
        <taxon>Ecdysozoa</taxon>
        <taxon>Arthropoda</taxon>
        <taxon>Chelicerata</taxon>
        <taxon>Arachnida</taxon>
        <taxon>Acari</taxon>
        <taxon>Parasitiformes</taxon>
        <taxon>Ixodida</taxon>
        <taxon>Ixodoidea</taxon>
        <taxon>Ixodidae</taxon>
        <taxon>Amblyomminae</taxon>
        <taxon>Amblyomma</taxon>
    </lineage>
</organism>
<dbReference type="GO" id="GO:0008146">
    <property type="term" value="F:sulfotransferase activity"/>
    <property type="evidence" value="ECO:0007669"/>
    <property type="project" value="InterPro"/>
</dbReference>
<dbReference type="Gene3D" id="3.40.50.300">
    <property type="entry name" value="P-loop containing nucleotide triphosphate hydrolases"/>
    <property type="match status" value="1"/>
</dbReference>
<reference evidence="4 5" key="1">
    <citation type="journal article" date="2023" name="Arcadia Sci">
        <title>De novo assembly of a long-read Amblyomma americanum tick genome.</title>
        <authorList>
            <person name="Chou S."/>
            <person name="Poskanzer K.E."/>
            <person name="Rollins M."/>
            <person name="Thuy-Boun P.S."/>
        </authorList>
    </citation>
    <scope>NUCLEOTIDE SEQUENCE [LARGE SCALE GENOMIC DNA]</scope>
    <source>
        <strain evidence="4">F_SG_1</strain>
        <tissue evidence="4">Salivary glands</tissue>
    </source>
</reference>
<dbReference type="PANTHER" id="PTHR11783">
    <property type="entry name" value="SULFOTRANSFERASE SULT"/>
    <property type="match status" value="1"/>
</dbReference>
<dbReference type="AlphaFoldDB" id="A0AAQ4DSY4"/>
<proteinExistence type="inferred from homology"/>
<name>A0AAQ4DSY4_AMBAM</name>
<dbReference type="InterPro" id="IPR027417">
    <property type="entry name" value="P-loop_NTPase"/>
</dbReference>
<sequence>MKRYQNSTPAIISERNGSILPNNRISRALLCASTPHSFHKHRLRKAAGYHLQVTAIMSGRRPYRQVIDGVPRCPFLDPEIFRKNYSFRAAKDDIVQCTYPKSGTNWMQYIIQLIVKGGVQMNFADITRDLRSIEYTDFADWKPTLPVRLFTTHLPLRRETMNEEAKYIYVARNPWDVCVSMFRMVTDLSLYRFEDGKLEDFFEAFIESDLGYGDYFDHVASGYALKDEPNVFFTTYEELKMDTRSTVLRLAHFLGEDYGRALEENERFLQNVLEYSKAENMRKNYTIEFSGNSVPEWNNAMTRNKMTSKHGCEGDQNKFAIVKEARVGSWKDYLTPEMLVRFENKIQEKGDKASFIKLWEDIHEEAIALSRVSA</sequence>
<feature type="domain" description="Sulfotransferase" evidence="3">
    <location>
        <begin position="91"/>
        <end position="349"/>
    </location>
</feature>
<evidence type="ECO:0000313" key="4">
    <source>
        <dbReference type="EMBL" id="KAK8765574.1"/>
    </source>
</evidence>
<dbReference type="Pfam" id="PF00685">
    <property type="entry name" value="Sulfotransfer_1"/>
    <property type="match status" value="1"/>
</dbReference>
<keyword evidence="2" id="KW-0808">Transferase</keyword>
<keyword evidence="5" id="KW-1185">Reference proteome</keyword>
<evidence type="ECO:0000256" key="2">
    <source>
        <dbReference type="ARBA" id="ARBA00022679"/>
    </source>
</evidence>
<evidence type="ECO:0000259" key="3">
    <source>
        <dbReference type="Pfam" id="PF00685"/>
    </source>
</evidence>
<evidence type="ECO:0000256" key="1">
    <source>
        <dbReference type="ARBA" id="ARBA00005771"/>
    </source>
</evidence>
<comment type="caution">
    <text evidence="4">The sequence shown here is derived from an EMBL/GenBank/DDBJ whole genome shotgun (WGS) entry which is preliminary data.</text>
</comment>
<dbReference type="Proteomes" id="UP001321473">
    <property type="component" value="Unassembled WGS sequence"/>
</dbReference>
<gene>
    <name evidence="4" type="ORF">V5799_031818</name>
</gene>